<dbReference type="AlphaFoldDB" id="A0AA91DK08"/>
<dbReference type="PANTHER" id="PTHR22946">
    <property type="entry name" value="DIENELACTONE HYDROLASE DOMAIN-CONTAINING PROTEIN-RELATED"/>
    <property type="match status" value="1"/>
</dbReference>
<gene>
    <name evidence="2" type="ORF">A3K87_24180</name>
</gene>
<dbReference type="InterPro" id="IPR029058">
    <property type="entry name" value="AB_hydrolase_fold"/>
</dbReference>
<dbReference type="GO" id="GO:0052689">
    <property type="term" value="F:carboxylic ester hydrolase activity"/>
    <property type="evidence" value="ECO:0007669"/>
    <property type="project" value="UniProtKB-ARBA"/>
</dbReference>
<name>A0AA91DK08_VARPD</name>
<dbReference type="Proteomes" id="UP000077852">
    <property type="component" value="Unassembled WGS sequence"/>
</dbReference>
<protein>
    <recommendedName>
        <fullName evidence="4">Dienelactone hydrolase</fullName>
    </recommendedName>
</protein>
<evidence type="ECO:0000313" key="3">
    <source>
        <dbReference type="Proteomes" id="UP000077852"/>
    </source>
</evidence>
<dbReference type="PANTHER" id="PTHR22946:SF9">
    <property type="entry name" value="POLYKETIDE TRANSFERASE AF380"/>
    <property type="match status" value="1"/>
</dbReference>
<reference evidence="2 3" key="1">
    <citation type="submission" date="2016-03" db="EMBL/GenBank/DDBJ databases">
        <title>Genome sequence of Variovorax paradoxus KB5.</title>
        <authorList>
            <person name="Jeong H."/>
            <person name="Hong C.E."/>
            <person name="Jo S.H."/>
            <person name="Park J.M."/>
        </authorList>
    </citation>
    <scope>NUCLEOTIDE SEQUENCE [LARGE SCALE GENOMIC DNA]</scope>
    <source>
        <strain evidence="2 3">KB5</strain>
    </source>
</reference>
<dbReference type="Gene3D" id="3.40.50.1820">
    <property type="entry name" value="alpha/beta hydrolase"/>
    <property type="match status" value="1"/>
</dbReference>
<dbReference type="SUPFAM" id="SSF53474">
    <property type="entry name" value="alpha/beta-Hydrolases"/>
    <property type="match status" value="1"/>
</dbReference>
<evidence type="ECO:0000256" key="1">
    <source>
        <dbReference type="ARBA" id="ARBA00022801"/>
    </source>
</evidence>
<evidence type="ECO:0000313" key="2">
    <source>
        <dbReference type="EMBL" id="OAK60215.1"/>
    </source>
</evidence>
<dbReference type="EMBL" id="LVHG01000063">
    <property type="protein sequence ID" value="OAK60215.1"/>
    <property type="molecule type" value="Genomic_DNA"/>
</dbReference>
<proteinExistence type="predicted"/>
<dbReference type="InterPro" id="IPR050261">
    <property type="entry name" value="FrsA_esterase"/>
</dbReference>
<keyword evidence="1" id="KW-0378">Hydrolase</keyword>
<comment type="caution">
    <text evidence="2">The sequence shown here is derived from an EMBL/GenBank/DDBJ whole genome shotgun (WGS) entry which is preliminary data.</text>
</comment>
<sequence length="333" mass="36186">MTAALCASASAQLFGSFGFGANVFDTKGRDSDKIASQSCTGFYKTPSFKCEAIKVPAYFARVKEGDRRALVVILPGAGGLDKRHSDYANFLASNGINAVVLDPWRARGMQHGNGDPTVDRNKGGDDTNFAIDGMGVQAQLRLLPEWKDTKIGFLGESRGGTSAMIVLRPFIEAIVRDYVGIPAGAETNFDASVGLYPACVDRNAMEGFKKVPVLIVSGGADAAAPPDVCERQVAWMNKRGGNATFKVLPDEYHDWDAPTKAVMTDYVSSGKCENMFQGDKIVLLQTQKEFPTTPEGIKAMNAECRTRGYMMGHRGNPHTGYDVWLDFFKQKLL</sequence>
<organism evidence="2 3">
    <name type="scientific">Variovorax paradoxus</name>
    <dbReference type="NCBI Taxonomy" id="34073"/>
    <lineage>
        <taxon>Bacteria</taxon>
        <taxon>Pseudomonadati</taxon>
        <taxon>Pseudomonadota</taxon>
        <taxon>Betaproteobacteria</taxon>
        <taxon>Burkholderiales</taxon>
        <taxon>Comamonadaceae</taxon>
        <taxon>Variovorax</taxon>
    </lineage>
</organism>
<evidence type="ECO:0008006" key="4">
    <source>
        <dbReference type="Google" id="ProtNLM"/>
    </source>
</evidence>
<accession>A0AA91DK08</accession>